<dbReference type="EMBL" id="QZFV01000117">
    <property type="protein sequence ID" value="RJQ80044.1"/>
    <property type="molecule type" value="Genomic_DNA"/>
</dbReference>
<feature type="transmembrane region" description="Helical" evidence="5">
    <location>
        <begin position="30"/>
        <end position="51"/>
    </location>
</feature>
<dbReference type="AlphaFoldDB" id="A0A419HTS5"/>
<sequence length="155" mass="16677">MRFADRFAGLCAAVVRILPFGLSRVVAPSFLGFAVINGCTFGVDLLLLTLFRSGLGLPLWLAISLSYALAFGLSFVLNRALNFRSHAPVGRQAVLYAVAVVINYAAFLLGVGTGLSSLGVQYHLSRIIAGACEGVFMYSVMRWVVFVKREDPVSA</sequence>
<feature type="transmembrane region" description="Helical" evidence="5">
    <location>
        <begin position="127"/>
        <end position="145"/>
    </location>
</feature>
<proteinExistence type="predicted"/>
<keyword evidence="4 5" id="KW-0472">Membrane</keyword>
<evidence type="ECO:0000313" key="7">
    <source>
        <dbReference type="EMBL" id="RJQ80044.1"/>
    </source>
</evidence>
<evidence type="ECO:0000256" key="3">
    <source>
        <dbReference type="ARBA" id="ARBA00022989"/>
    </source>
</evidence>
<dbReference type="Proteomes" id="UP000285112">
    <property type="component" value="Unassembled WGS sequence"/>
</dbReference>
<evidence type="ECO:0000256" key="5">
    <source>
        <dbReference type="SAM" id="Phobius"/>
    </source>
</evidence>
<dbReference type="InterPro" id="IPR007267">
    <property type="entry name" value="GtrA_DPMS_TM"/>
</dbReference>
<feature type="transmembrane region" description="Helical" evidence="5">
    <location>
        <begin position="57"/>
        <end position="81"/>
    </location>
</feature>
<evidence type="ECO:0000256" key="4">
    <source>
        <dbReference type="ARBA" id="ARBA00023136"/>
    </source>
</evidence>
<dbReference type="OrthoDB" id="3259601at2"/>
<evidence type="ECO:0000313" key="8">
    <source>
        <dbReference type="Proteomes" id="UP000285112"/>
    </source>
</evidence>
<evidence type="ECO:0000256" key="1">
    <source>
        <dbReference type="ARBA" id="ARBA00004141"/>
    </source>
</evidence>
<feature type="transmembrane region" description="Helical" evidence="5">
    <location>
        <begin position="93"/>
        <end position="115"/>
    </location>
</feature>
<evidence type="ECO:0000256" key="2">
    <source>
        <dbReference type="ARBA" id="ARBA00022692"/>
    </source>
</evidence>
<reference evidence="7 8" key="1">
    <citation type="submission" date="2018-09" db="EMBL/GenBank/DDBJ databases">
        <title>YIM PH 21725 draft genome.</title>
        <authorList>
            <person name="Miao C."/>
        </authorList>
    </citation>
    <scope>NUCLEOTIDE SEQUENCE [LARGE SCALE GENOMIC DNA]</scope>
    <source>
        <strain evidence="8">YIM PH21725</strain>
    </source>
</reference>
<dbReference type="GO" id="GO:0016020">
    <property type="term" value="C:membrane"/>
    <property type="evidence" value="ECO:0007669"/>
    <property type="project" value="UniProtKB-SubCell"/>
</dbReference>
<comment type="subcellular location">
    <subcellularLocation>
        <location evidence="1">Membrane</location>
        <topology evidence="1">Multi-pass membrane protein</topology>
    </subcellularLocation>
</comment>
<accession>A0A419HTS5</accession>
<feature type="domain" description="GtrA/DPMS transmembrane" evidence="6">
    <location>
        <begin position="33"/>
        <end position="146"/>
    </location>
</feature>
<comment type="caution">
    <text evidence="7">The sequence shown here is derived from an EMBL/GenBank/DDBJ whole genome shotgun (WGS) entry which is preliminary data.</text>
</comment>
<gene>
    <name evidence="7" type="ORF">D5S19_25215</name>
</gene>
<organism evidence="7 8">
    <name type="scientific">Amycolatopsis panacis</name>
    <dbReference type="NCBI Taxonomy" id="2340917"/>
    <lineage>
        <taxon>Bacteria</taxon>
        <taxon>Bacillati</taxon>
        <taxon>Actinomycetota</taxon>
        <taxon>Actinomycetes</taxon>
        <taxon>Pseudonocardiales</taxon>
        <taxon>Pseudonocardiaceae</taxon>
        <taxon>Amycolatopsis</taxon>
    </lineage>
</organism>
<dbReference type="Pfam" id="PF04138">
    <property type="entry name" value="GtrA_DPMS_TM"/>
    <property type="match status" value="1"/>
</dbReference>
<keyword evidence="2 5" id="KW-0812">Transmembrane</keyword>
<dbReference type="GO" id="GO:0000271">
    <property type="term" value="P:polysaccharide biosynthetic process"/>
    <property type="evidence" value="ECO:0007669"/>
    <property type="project" value="InterPro"/>
</dbReference>
<keyword evidence="8" id="KW-1185">Reference proteome</keyword>
<protein>
    <submittedName>
        <fullName evidence="7">GtrA family protein</fullName>
    </submittedName>
</protein>
<evidence type="ECO:0000259" key="6">
    <source>
        <dbReference type="Pfam" id="PF04138"/>
    </source>
</evidence>
<keyword evidence="3 5" id="KW-1133">Transmembrane helix</keyword>
<name>A0A419HTS5_9PSEU</name>